<evidence type="ECO:0000313" key="4">
    <source>
        <dbReference type="Proteomes" id="UP001209755"/>
    </source>
</evidence>
<dbReference type="InterPro" id="IPR025711">
    <property type="entry name" value="PepSY"/>
</dbReference>
<dbReference type="EMBL" id="JAOQNS010000010">
    <property type="protein sequence ID" value="MCW2309068.1"/>
    <property type="molecule type" value="Genomic_DNA"/>
</dbReference>
<keyword evidence="1" id="KW-0732">Signal</keyword>
<feature type="chain" id="PRO_5047019055" description="PepSY domain-containing protein" evidence="1">
    <location>
        <begin position="25"/>
        <end position="98"/>
    </location>
</feature>
<dbReference type="Pfam" id="PF13670">
    <property type="entry name" value="PepSY_2"/>
    <property type="match status" value="1"/>
</dbReference>
<dbReference type="RefSeq" id="WP_264602658.1">
    <property type="nucleotide sequence ID" value="NZ_JAOQNS010000010.1"/>
</dbReference>
<keyword evidence="4" id="KW-1185">Reference proteome</keyword>
<proteinExistence type="predicted"/>
<name>A0ABT3HF89_9HYPH</name>
<protein>
    <recommendedName>
        <fullName evidence="2">PepSY domain-containing protein</fullName>
    </recommendedName>
</protein>
<feature type="domain" description="PepSY" evidence="2">
    <location>
        <begin position="9"/>
        <end position="93"/>
    </location>
</feature>
<evidence type="ECO:0000256" key="1">
    <source>
        <dbReference type="SAM" id="SignalP"/>
    </source>
</evidence>
<sequence>MIRKFVLPLALAAATGLAAASAEASDDGDEMAASTPRAEWMSVDAIAAKLKAKGYTVSEIEAERHGYEVEMTSADGMRVKAYLDPMTGEPMQRRGDDD</sequence>
<accession>A0ABT3HF89</accession>
<comment type="caution">
    <text evidence="3">The sequence shown here is derived from an EMBL/GenBank/DDBJ whole genome shotgun (WGS) entry which is preliminary data.</text>
</comment>
<gene>
    <name evidence="3" type="ORF">M2319_003419</name>
</gene>
<organism evidence="3 4">
    <name type="scientific">Rhodobium gokarnense</name>
    <dbReference type="NCBI Taxonomy" id="364296"/>
    <lineage>
        <taxon>Bacteria</taxon>
        <taxon>Pseudomonadati</taxon>
        <taxon>Pseudomonadota</taxon>
        <taxon>Alphaproteobacteria</taxon>
        <taxon>Hyphomicrobiales</taxon>
        <taxon>Rhodobiaceae</taxon>
        <taxon>Rhodobium</taxon>
    </lineage>
</organism>
<reference evidence="4" key="1">
    <citation type="submission" date="2023-07" db="EMBL/GenBank/DDBJ databases">
        <title>Genome sequencing of Purple Non-Sulfur Bacteria from various extreme environments.</title>
        <authorList>
            <person name="Mayer M."/>
        </authorList>
    </citation>
    <scope>NUCLEOTIDE SEQUENCE [LARGE SCALE GENOMIC DNA]</scope>
    <source>
        <strain evidence="4">DSM 17935</strain>
    </source>
</reference>
<dbReference type="Proteomes" id="UP001209755">
    <property type="component" value="Unassembled WGS sequence"/>
</dbReference>
<feature type="signal peptide" evidence="1">
    <location>
        <begin position="1"/>
        <end position="24"/>
    </location>
</feature>
<evidence type="ECO:0000313" key="3">
    <source>
        <dbReference type="EMBL" id="MCW2309068.1"/>
    </source>
</evidence>
<evidence type="ECO:0000259" key="2">
    <source>
        <dbReference type="Pfam" id="PF13670"/>
    </source>
</evidence>